<evidence type="ECO:0000313" key="3">
    <source>
        <dbReference type="EMBL" id="MBP2057165.1"/>
    </source>
</evidence>
<keyword evidence="1" id="KW-0175">Coiled coil</keyword>
<keyword evidence="4" id="KW-1185">Reference proteome</keyword>
<protein>
    <submittedName>
        <fullName evidence="3">Chromosome segregation ATPase</fullName>
    </submittedName>
</protein>
<organism evidence="3 4">
    <name type="scientific">Lactobacillus colini</name>
    <dbReference type="NCBI Taxonomy" id="1819254"/>
    <lineage>
        <taxon>Bacteria</taxon>
        <taxon>Bacillati</taxon>
        <taxon>Bacillota</taxon>
        <taxon>Bacilli</taxon>
        <taxon>Lactobacillales</taxon>
        <taxon>Lactobacillaceae</taxon>
        <taxon>Lactobacillus</taxon>
    </lineage>
</organism>
<sequence>MNKDFLKELRLKDDAIAKVMKAYDKDIQDFKDQIKTKDDTIAGLNGQVDQSNEQLKALKKQVEGNDDLQKQVAEYQKKMEEMTKNNQAHEAALKKGFAISNAIRDAGGKNAKAIEALLDQETINFEDGKLSGLDKQLEGLKKSDDYLFTSQEKKPQVSFTASGNPSNATNTKQPSLVDKIAARMTGIKE</sequence>
<evidence type="ECO:0000256" key="1">
    <source>
        <dbReference type="SAM" id="Coils"/>
    </source>
</evidence>
<name>A0ABS4MBV7_9LACO</name>
<dbReference type="Pfam" id="PF06810">
    <property type="entry name" value="Phage_scaffold"/>
    <property type="match status" value="1"/>
</dbReference>
<feature type="compositionally biased region" description="Polar residues" evidence="2">
    <location>
        <begin position="157"/>
        <end position="174"/>
    </location>
</feature>
<feature type="coiled-coil region" evidence="1">
    <location>
        <begin position="41"/>
        <end position="92"/>
    </location>
</feature>
<evidence type="ECO:0000256" key="2">
    <source>
        <dbReference type="SAM" id="MobiDB-lite"/>
    </source>
</evidence>
<proteinExistence type="predicted"/>
<dbReference type="RefSeq" id="WP_209685738.1">
    <property type="nucleotide sequence ID" value="NZ_JAGGLU010000001.1"/>
</dbReference>
<gene>
    <name evidence="3" type="ORF">J2Z60_000327</name>
</gene>
<dbReference type="EMBL" id="JAGGLU010000001">
    <property type="protein sequence ID" value="MBP2057165.1"/>
    <property type="molecule type" value="Genomic_DNA"/>
</dbReference>
<dbReference type="InterPro" id="IPR009636">
    <property type="entry name" value="SCAF"/>
</dbReference>
<evidence type="ECO:0000313" key="4">
    <source>
        <dbReference type="Proteomes" id="UP001519292"/>
    </source>
</evidence>
<reference evidence="3 4" key="1">
    <citation type="submission" date="2021-03" db="EMBL/GenBank/DDBJ databases">
        <title>Genomic Encyclopedia of Type Strains, Phase IV (KMG-IV): sequencing the most valuable type-strain genomes for metagenomic binning, comparative biology and taxonomic classification.</title>
        <authorList>
            <person name="Goeker M."/>
        </authorList>
    </citation>
    <scope>NUCLEOTIDE SEQUENCE [LARGE SCALE GENOMIC DNA]</scope>
    <source>
        <strain evidence="3 4">DSM 101872</strain>
    </source>
</reference>
<feature type="region of interest" description="Disordered" evidence="2">
    <location>
        <begin position="152"/>
        <end position="177"/>
    </location>
</feature>
<accession>A0ABS4MBV7</accession>
<dbReference type="Proteomes" id="UP001519292">
    <property type="component" value="Unassembled WGS sequence"/>
</dbReference>
<comment type="caution">
    <text evidence="3">The sequence shown here is derived from an EMBL/GenBank/DDBJ whole genome shotgun (WGS) entry which is preliminary data.</text>
</comment>